<evidence type="ECO:0000256" key="1">
    <source>
        <dbReference type="SAM" id="MobiDB-lite"/>
    </source>
</evidence>
<feature type="transmembrane region" description="Helical" evidence="2">
    <location>
        <begin position="186"/>
        <end position="210"/>
    </location>
</feature>
<dbReference type="Pfam" id="PF11915">
    <property type="entry name" value="DUF3433"/>
    <property type="match status" value="1"/>
</dbReference>
<proteinExistence type="predicted"/>
<accession>A0A8H6KBN3</accession>
<feature type="region of interest" description="Disordered" evidence="1">
    <location>
        <begin position="1"/>
        <end position="34"/>
    </location>
</feature>
<comment type="caution">
    <text evidence="3">The sequence shown here is derived from an EMBL/GenBank/DDBJ whole genome shotgun (WGS) entry which is preliminary data.</text>
</comment>
<feature type="compositionally biased region" description="Basic and acidic residues" evidence="1">
    <location>
        <begin position="1"/>
        <end position="11"/>
    </location>
</feature>
<keyword evidence="4" id="KW-1185">Reference proteome</keyword>
<keyword evidence="2" id="KW-0472">Membrane</keyword>
<evidence type="ECO:0000313" key="3">
    <source>
        <dbReference type="EMBL" id="KAF6828066.1"/>
    </source>
</evidence>
<gene>
    <name evidence="3" type="ORF">CMUS01_08727</name>
</gene>
<dbReference type="PANTHER" id="PTHR37544">
    <property type="entry name" value="SPRAY-RELATED"/>
    <property type="match status" value="1"/>
</dbReference>
<organism evidence="3 4">
    <name type="scientific">Colletotrichum musicola</name>
    <dbReference type="NCBI Taxonomy" id="2175873"/>
    <lineage>
        <taxon>Eukaryota</taxon>
        <taxon>Fungi</taxon>
        <taxon>Dikarya</taxon>
        <taxon>Ascomycota</taxon>
        <taxon>Pezizomycotina</taxon>
        <taxon>Sordariomycetes</taxon>
        <taxon>Hypocreomycetidae</taxon>
        <taxon>Glomerellales</taxon>
        <taxon>Glomerellaceae</taxon>
        <taxon>Colletotrichum</taxon>
        <taxon>Colletotrichum orchidearum species complex</taxon>
    </lineage>
</organism>
<feature type="compositionally biased region" description="Low complexity" evidence="1">
    <location>
        <begin position="18"/>
        <end position="34"/>
    </location>
</feature>
<dbReference type="OrthoDB" id="3248909at2759"/>
<dbReference type="AlphaFoldDB" id="A0A8H6KBN3"/>
<evidence type="ECO:0000256" key="2">
    <source>
        <dbReference type="SAM" id="Phobius"/>
    </source>
</evidence>
<keyword evidence="2" id="KW-0812">Transmembrane</keyword>
<dbReference type="EMBL" id="WIGM01000349">
    <property type="protein sequence ID" value="KAF6828066.1"/>
    <property type="molecule type" value="Genomic_DNA"/>
</dbReference>
<dbReference type="InterPro" id="IPR021840">
    <property type="entry name" value="DUF3433"/>
</dbReference>
<feature type="transmembrane region" description="Helical" evidence="2">
    <location>
        <begin position="143"/>
        <end position="166"/>
    </location>
</feature>
<protein>
    <submittedName>
        <fullName evidence="3">Uncharacterized protein</fullName>
    </submittedName>
</protein>
<dbReference type="PANTHER" id="PTHR37544:SF3">
    <property type="entry name" value="SPRAY"/>
    <property type="match status" value="1"/>
</dbReference>
<keyword evidence="2" id="KW-1133">Transmembrane helix</keyword>
<sequence>MAHHITLREARLSAPVGPGRSPVRAASRPPSPALSRRLSFLGAHSYGPRQRQTPARIPEKATLRWREVISSYENGMATSKNHAYRQVAALDNMCWCQVQPPGQSPIRIVATPYKPMDFKTAEVHETSILVNQGDRSDEKPMSLGATVLFCFALASFIIAIIIEILADQSQRNGGLALSASADGFSTFVQFCYLFLPTIVAVIYSLLWSWIDLDVKRIQPWLEMSRPAGATAESSIFLDYPYDFIAFVPIKAARRR</sequence>
<reference evidence="3" key="1">
    <citation type="journal article" date="2020" name="Phytopathology">
        <title>Genome Sequence Resources of Colletotrichum truncatum, C. plurivorum, C. musicola, and C. sojae: Four Species Pathogenic to Soybean (Glycine max).</title>
        <authorList>
            <person name="Rogerio F."/>
            <person name="Boufleur T.R."/>
            <person name="Ciampi-Guillardi M."/>
            <person name="Sukno S.A."/>
            <person name="Thon M.R."/>
            <person name="Massola Junior N.S."/>
            <person name="Baroncelli R."/>
        </authorList>
    </citation>
    <scope>NUCLEOTIDE SEQUENCE</scope>
    <source>
        <strain evidence="3">LFN0074</strain>
    </source>
</reference>
<evidence type="ECO:0000313" key="4">
    <source>
        <dbReference type="Proteomes" id="UP000639643"/>
    </source>
</evidence>
<dbReference type="Proteomes" id="UP000639643">
    <property type="component" value="Unassembled WGS sequence"/>
</dbReference>
<name>A0A8H6KBN3_9PEZI</name>